<evidence type="ECO:0000256" key="5">
    <source>
        <dbReference type="SAM" id="Phobius"/>
    </source>
</evidence>
<comment type="subcellular location">
    <subcellularLocation>
        <location evidence="1">Membrane</location>
        <topology evidence="1">Multi-pass membrane protein</topology>
    </subcellularLocation>
</comment>
<reference evidence="8" key="1">
    <citation type="submission" date="2016-06" db="UniProtKB">
        <authorList>
            <consortium name="WormBaseParasite"/>
        </authorList>
    </citation>
    <scope>IDENTIFICATION</scope>
</reference>
<sequence length="169" mass="20182">PNRSIFCNCCSTECVKSDYFTTALRNIYYLGSVVLVLSTFFLSIERVIAALLYRSYEHNTRRWIGILLIFLQVIKFLFSWLLVAPFLYYQQLQREQQHGSIAYPYCSYWLFNAKTTMSIYFALIVFQSCSFTVIIVLWTHNNKKVVRLNSYFVRIWEIAKKFFAKNFFK</sequence>
<gene>
    <name evidence="6" type="ORF">GPUH_LOCUS17837</name>
</gene>
<keyword evidence="7" id="KW-1185">Reference proteome</keyword>
<feature type="transmembrane region" description="Helical" evidence="5">
    <location>
        <begin position="117"/>
        <end position="138"/>
    </location>
</feature>
<dbReference type="Proteomes" id="UP000271098">
    <property type="component" value="Unassembled WGS sequence"/>
</dbReference>
<dbReference type="AlphaFoldDB" id="A0A183EA46"/>
<evidence type="ECO:0000313" key="8">
    <source>
        <dbReference type="WBParaSite" id="GPUH_0001786201-mRNA-1"/>
    </source>
</evidence>
<protein>
    <submittedName>
        <fullName evidence="8">G_PROTEIN_RECEP_F1_2 domain-containing protein</fullName>
    </submittedName>
</protein>
<dbReference type="GO" id="GO:0016020">
    <property type="term" value="C:membrane"/>
    <property type="evidence" value="ECO:0007669"/>
    <property type="project" value="UniProtKB-SubCell"/>
</dbReference>
<evidence type="ECO:0000256" key="1">
    <source>
        <dbReference type="ARBA" id="ARBA00004141"/>
    </source>
</evidence>
<dbReference type="InterPro" id="IPR019408">
    <property type="entry name" value="7TM_GPCR_serpentine_rcpt_Srab"/>
</dbReference>
<keyword evidence="3 5" id="KW-1133">Transmembrane helix</keyword>
<evidence type="ECO:0000313" key="7">
    <source>
        <dbReference type="Proteomes" id="UP000271098"/>
    </source>
</evidence>
<dbReference type="Pfam" id="PF10292">
    <property type="entry name" value="7TM_GPCR_Srab"/>
    <property type="match status" value="1"/>
</dbReference>
<dbReference type="EMBL" id="UYRT01085763">
    <property type="protein sequence ID" value="VDN30543.1"/>
    <property type="molecule type" value="Genomic_DNA"/>
</dbReference>
<accession>A0A183EA46</accession>
<dbReference type="OrthoDB" id="5861805at2759"/>
<feature type="transmembrane region" description="Helical" evidence="5">
    <location>
        <begin position="27"/>
        <end position="53"/>
    </location>
</feature>
<keyword evidence="2 5" id="KW-0812">Transmembrane</keyword>
<evidence type="ECO:0000256" key="3">
    <source>
        <dbReference type="ARBA" id="ARBA00022989"/>
    </source>
</evidence>
<reference evidence="6 7" key="2">
    <citation type="submission" date="2018-11" db="EMBL/GenBank/DDBJ databases">
        <authorList>
            <consortium name="Pathogen Informatics"/>
        </authorList>
    </citation>
    <scope>NUCLEOTIDE SEQUENCE [LARGE SCALE GENOMIC DNA]</scope>
</reference>
<dbReference type="WBParaSite" id="GPUH_0001786201-mRNA-1">
    <property type="protein sequence ID" value="GPUH_0001786201-mRNA-1"/>
    <property type="gene ID" value="GPUH_0001786201"/>
</dbReference>
<evidence type="ECO:0000313" key="6">
    <source>
        <dbReference type="EMBL" id="VDN30543.1"/>
    </source>
</evidence>
<evidence type="ECO:0000256" key="4">
    <source>
        <dbReference type="ARBA" id="ARBA00023136"/>
    </source>
</evidence>
<keyword evidence="4 5" id="KW-0472">Membrane</keyword>
<proteinExistence type="predicted"/>
<organism evidence="8">
    <name type="scientific">Gongylonema pulchrum</name>
    <dbReference type="NCBI Taxonomy" id="637853"/>
    <lineage>
        <taxon>Eukaryota</taxon>
        <taxon>Metazoa</taxon>
        <taxon>Ecdysozoa</taxon>
        <taxon>Nematoda</taxon>
        <taxon>Chromadorea</taxon>
        <taxon>Rhabditida</taxon>
        <taxon>Spirurina</taxon>
        <taxon>Spiruromorpha</taxon>
        <taxon>Spiruroidea</taxon>
        <taxon>Gongylonematidae</taxon>
        <taxon>Gongylonema</taxon>
    </lineage>
</organism>
<name>A0A183EA46_9BILA</name>
<evidence type="ECO:0000256" key="2">
    <source>
        <dbReference type="ARBA" id="ARBA00022692"/>
    </source>
</evidence>
<feature type="transmembrane region" description="Helical" evidence="5">
    <location>
        <begin position="65"/>
        <end position="88"/>
    </location>
</feature>